<comment type="caution">
    <text evidence="2">The sequence shown here is derived from an EMBL/GenBank/DDBJ whole genome shotgun (WGS) entry which is preliminary data.</text>
</comment>
<feature type="region of interest" description="Disordered" evidence="1">
    <location>
        <begin position="1"/>
        <end position="39"/>
    </location>
</feature>
<sequence>MRDVSPSSRCGRTSGTAFTSDSSRTSSVERTGHAGCSSNFSRRINSQRIFPPVWTLAMRSPKRGWRSCEVKLSTTSTSCRG</sequence>
<dbReference type="Proteomes" id="UP000601435">
    <property type="component" value="Unassembled WGS sequence"/>
</dbReference>
<gene>
    <name evidence="2" type="ORF">SNEC2469_LOCUS13348</name>
</gene>
<feature type="compositionally biased region" description="Polar residues" evidence="1">
    <location>
        <begin position="1"/>
        <end position="29"/>
    </location>
</feature>
<keyword evidence="3" id="KW-1185">Reference proteome</keyword>
<accession>A0A812S9B0</accession>
<evidence type="ECO:0000313" key="2">
    <source>
        <dbReference type="EMBL" id="CAE7472962.1"/>
    </source>
</evidence>
<dbReference type="EMBL" id="CAJNJA010021282">
    <property type="protein sequence ID" value="CAE7472962.1"/>
    <property type="molecule type" value="Genomic_DNA"/>
</dbReference>
<evidence type="ECO:0000313" key="3">
    <source>
        <dbReference type="Proteomes" id="UP000601435"/>
    </source>
</evidence>
<dbReference type="AlphaFoldDB" id="A0A812S9B0"/>
<name>A0A812S9B0_9DINO</name>
<protein>
    <submittedName>
        <fullName evidence="2">Uncharacterized protein</fullName>
    </submittedName>
</protein>
<proteinExistence type="predicted"/>
<reference evidence="2" key="1">
    <citation type="submission" date="2021-02" db="EMBL/GenBank/DDBJ databases">
        <authorList>
            <person name="Dougan E. K."/>
            <person name="Rhodes N."/>
            <person name="Thang M."/>
            <person name="Chan C."/>
        </authorList>
    </citation>
    <scope>NUCLEOTIDE SEQUENCE</scope>
</reference>
<evidence type="ECO:0000256" key="1">
    <source>
        <dbReference type="SAM" id="MobiDB-lite"/>
    </source>
</evidence>
<organism evidence="2 3">
    <name type="scientific">Symbiodinium necroappetens</name>
    <dbReference type="NCBI Taxonomy" id="1628268"/>
    <lineage>
        <taxon>Eukaryota</taxon>
        <taxon>Sar</taxon>
        <taxon>Alveolata</taxon>
        <taxon>Dinophyceae</taxon>
        <taxon>Suessiales</taxon>
        <taxon>Symbiodiniaceae</taxon>
        <taxon>Symbiodinium</taxon>
    </lineage>
</organism>